<keyword evidence="2" id="KW-1185">Reference proteome</keyword>
<evidence type="ECO:0000313" key="2">
    <source>
        <dbReference type="Proteomes" id="UP000018895"/>
    </source>
</evidence>
<organism evidence="1 2">
    <name type="scientific">Halalkalibacter hemicellulosilyticusJCM 9152</name>
    <dbReference type="NCBI Taxonomy" id="1236971"/>
    <lineage>
        <taxon>Bacteria</taxon>
        <taxon>Bacillati</taxon>
        <taxon>Bacillota</taxon>
        <taxon>Bacilli</taxon>
        <taxon>Bacillales</taxon>
        <taxon>Bacillaceae</taxon>
        <taxon>Halalkalibacter</taxon>
    </lineage>
</organism>
<dbReference type="AlphaFoldDB" id="W4QDW2"/>
<dbReference type="Proteomes" id="UP000018895">
    <property type="component" value="Unassembled WGS sequence"/>
</dbReference>
<gene>
    <name evidence="1" type="ORF">JCM9152_1647</name>
</gene>
<reference evidence="1" key="1">
    <citation type="journal article" date="2014" name="Genome Announc.">
        <title>Draft Genome Sequences of Three Alkaliphilic Bacillus Strains, Bacillus wakoensis JCM 9140T, Bacillus akibai JCM 9157T, and Bacillus hemicellulosilyticus JCM 9152T.</title>
        <authorList>
            <person name="Yuki M."/>
            <person name="Oshima K."/>
            <person name="Suda W."/>
            <person name="Oshida Y."/>
            <person name="Kitamura K."/>
            <person name="Iida T."/>
            <person name="Hattori M."/>
            <person name="Ohkuma M."/>
        </authorList>
    </citation>
    <scope>NUCLEOTIDE SEQUENCE [LARGE SCALE GENOMIC DNA]</scope>
    <source>
        <strain evidence="1">JCM 9152</strain>
    </source>
</reference>
<protein>
    <submittedName>
        <fullName evidence="1">Uncharacterized protein</fullName>
    </submittedName>
</protein>
<name>W4QDW2_9BACI</name>
<proteinExistence type="predicted"/>
<evidence type="ECO:0000313" key="1">
    <source>
        <dbReference type="EMBL" id="GAE30245.1"/>
    </source>
</evidence>
<sequence length="65" mass="7064">MPLLRVLFLLLSLFSSNSGIRIPFSSQEAGFPNLKAGGFLFLFAFDVLSSGQRKEGEVESLPSLS</sequence>
<comment type="caution">
    <text evidence="1">The sequence shown here is derived from an EMBL/GenBank/DDBJ whole genome shotgun (WGS) entry which is preliminary data.</text>
</comment>
<accession>W4QDW2</accession>
<dbReference type="EMBL" id="BAUU01000010">
    <property type="protein sequence ID" value="GAE30245.1"/>
    <property type="molecule type" value="Genomic_DNA"/>
</dbReference>